<comment type="caution">
    <text evidence="2">The sequence shown here is derived from an EMBL/GenBank/DDBJ whole genome shotgun (WGS) entry which is preliminary data.</text>
</comment>
<dbReference type="EMBL" id="JAOQJF010000004">
    <property type="protein sequence ID" value="MCU6798880.1"/>
    <property type="molecule type" value="Genomic_DNA"/>
</dbReference>
<name>A0ABT2UW82_9FIRM</name>
<proteinExistence type="predicted"/>
<evidence type="ECO:0000256" key="1">
    <source>
        <dbReference type="SAM" id="MobiDB-lite"/>
    </source>
</evidence>
<dbReference type="Proteomes" id="UP001652395">
    <property type="component" value="Unassembled WGS sequence"/>
</dbReference>
<gene>
    <name evidence="2" type="ORF">OCV69_02840</name>
</gene>
<accession>A0ABT2UW82</accession>
<dbReference type="InterPro" id="IPR032427">
    <property type="entry name" value="P22_portal"/>
</dbReference>
<dbReference type="RefSeq" id="WP_262562957.1">
    <property type="nucleotide sequence ID" value="NZ_JAOQJF010000004.1"/>
</dbReference>
<evidence type="ECO:0000313" key="3">
    <source>
        <dbReference type="Proteomes" id="UP001652395"/>
    </source>
</evidence>
<keyword evidence="3" id="KW-1185">Reference proteome</keyword>
<evidence type="ECO:0000313" key="2">
    <source>
        <dbReference type="EMBL" id="MCU6798880.1"/>
    </source>
</evidence>
<organism evidence="2 3">
    <name type="scientific">Alitiscatomonas aceti</name>
    <dbReference type="NCBI Taxonomy" id="2981724"/>
    <lineage>
        <taxon>Bacteria</taxon>
        <taxon>Bacillati</taxon>
        <taxon>Bacillota</taxon>
        <taxon>Clostridia</taxon>
        <taxon>Lachnospirales</taxon>
        <taxon>Lachnospiraceae</taxon>
        <taxon>Alitiscatomonas</taxon>
    </lineage>
</organism>
<sequence length="671" mass="75597">MIKDSGDRTQFDTGAILEAQQSAQEPQEYADDKIMAGAGETRGKPVRALERIADEDAKKAMEILQKYKEGKRLLDERVLENEQWWEFKEWEILNYGRTERRDPEPVSAWMFNSIINKHADFMDNFPAPNILPREESDKEAARILSSVVPCILDQCDYEAVYNAECWDKLKSGTGVYGIFWDPYKNGIGDIEIRNCDVLNLTWEPGVEDIQKSPSLFYQSYVDNSIIEADYPEMKGKLGDGILSEIPDYIGEGRAYTEGKSLVTDWYYKKSVTRIDENGIKIRKTAVHLCKICQGTVLYATENDDKMPDGLYEHGLYPFVFDTLFPIKKSPAGMGYVDVMKSCQMYIDKMGQSMLKNAVAGARPRYMSKDGGGINESEYTDLSRDIVHYVGNPDDIKPIDHYTLDGAYINLHQLKIDELKETSGNRDFSQGSTASGVTAASAIAALQEAGSKLSRDMIKTSYRVHRDLIYQVIELIRQFYTTERAFRITGDKGQENFVTFDNRMLRPDPVTNDFGIRLGGRKPYFDIKIVAQKSSPFTKIAQNELAKEMYNLGFFNPQLADQALMCVGMMDFDGKEEIERKISENGTMLQQMMQMQSQMEQMAMLIAESTGDTRILDALAARGQQVPGTVMPEGTQKEAAETDAMGNLSRKNENAVAARARKQAATASAPKA</sequence>
<dbReference type="Pfam" id="PF16510">
    <property type="entry name" value="P22_portal"/>
    <property type="match status" value="1"/>
</dbReference>
<protein>
    <recommendedName>
        <fullName evidence="4">Portal protein</fullName>
    </recommendedName>
</protein>
<evidence type="ECO:0008006" key="4">
    <source>
        <dbReference type="Google" id="ProtNLM"/>
    </source>
</evidence>
<feature type="region of interest" description="Disordered" evidence="1">
    <location>
        <begin position="1"/>
        <end position="29"/>
    </location>
</feature>
<feature type="compositionally biased region" description="Basic and acidic residues" evidence="1">
    <location>
        <begin position="1"/>
        <end position="10"/>
    </location>
</feature>
<reference evidence="2 3" key="1">
    <citation type="journal article" date="2021" name="ISME Commun">
        <title>Automated analysis of genomic sequences facilitates high-throughput and comprehensive description of bacteria.</title>
        <authorList>
            <person name="Hitch T.C.A."/>
        </authorList>
    </citation>
    <scope>NUCLEOTIDE SEQUENCE [LARGE SCALE GENOMIC DNA]</scope>
    <source>
        <strain evidence="3">f_CCE</strain>
    </source>
</reference>